<evidence type="ECO:0000256" key="3">
    <source>
        <dbReference type="ARBA" id="ARBA00022884"/>
    </source>
</evidence>
<evidence type="ECO:0000256" key="4">
    <source>
        <dbReference type="ARBA" id="ARBA00022980"/>
    </source>
</evidence>
<evidence type="ECO:0000256" key="6">
    <source>
        <dbReference type="ARBA" id="ARBA00035197"/>
    </source>
</evidence>
<accession>A0A7T0BVK1</accession>
<organism evidence="8 9">
    <name type="scientific">Candidatus Nitronauta litoralis</name>
    <dbReference type="NCBI Taxonomy" id="2705533"/>
    <lineage>
        <taxon>Bacteria</taxon>
        <taxon>Pseudomonadati</taxon>
        <taxon>Nitrospinota/Tectimicrobiota group</taxon>
        <taxon>Nitrospinota</taxon>
        <taxon>Nitrospinia</taxon>
        <taxon>Nitrospinales</taxon>
        <taxon>Nitrospinaceae</taxon>
        <taxon>Candidatus Nitronauta</taxon>
    </lineage>
</organism>
<comment type="similarity">
    <text evidence="1 7">Belongs to the universal ribosomal protein uL18 family.</text>
</comment>
<dbReference type="InterPro" id="IPR005484">
    <property type="entry name" value="Ribosomal_uL18_bac/plant/anim"/>
</dbReference>
<reference evidence="8 9" key="1">
    <citation type="submission" date="2020-02" db="EMBL/GenBank/DDBJ databases">
        <title>Genomic and physiological characterization of two novel Nitrospinaceae genera.</title>
        <authorList>
            <person name="Mueller A.J."/>
            <person name="Jung M.-Y."/>
            <person name="Strachan C.R."/>
            <person name="Herbold C.W."/>
            <person name="Kirkegaard R.H."/>
            <person name="Daims H."/>
        </authorList>
    </citation>
    <scope>NUCLEOTIDE SEQUENCE [LARGE SCALE GENOMIC DNA]</scope>
    <source>
        <strain evidence="8">EB</strain>
    </source>
</reference>
<dbReference type="AlphaFoldDB" id="A0A7T0BVK1"/>
<dbReference type="PANTHER" id="PTHR12899:SF3">
    <property type="entry name" value="LARGE RIBOSOMAL SUBUNIT PROTEIN UL18M"/>
    <property type="match status" value="1"/>
</dbReference>
<dbReference type="NCBIfam" id="TIGR00060">
    <property type="entry name" value="L18_bact"/>
    <property type="match status" value="1"/>
</dbReference>
<name>A0A7T0BVK1_9BACT</name>
<sequence>MATTERRRLRLARKMRIKKKIQNEKGRPRLTVFRTSKHIYAQIVSDQERKTLVMASTQSKELKGKFEHGGNVDAAKQVGELLGDKAQQAGIKEVVYDRNGFIYAGRVKALADAVRSKGVQF</sequence>
<dbReference type="EMBL" id="CP048685">
    <property type="protein sequence ID" value="QPJ61765.1"/>
    <property type="molecule type" value="Genomic_DNA"/>
</dbReference>
<dbReference type="CDD" id="cd00432">
    <property type="entry name" value="Ribosomal_L18_L5e"/>
    <property type="match status" value="1"/>
</dbReference>
<protein>
    <recommendedName>
        <fullName evidence="6 7">Large ribosomal subunit protein uL18</fullName>
    </recommendedName>
</protein>
<dbReference type="GO" id="GO:0008097">
    <property type="term" value="F:5S rRNA binding"/>
    <property type="evidence" value="ECO:0007669"/>
    <property type="project" value="TreeGrafter"/>
</dbReference>
<dbReference type="GO" id="GO:0006412">
    <property type="term" value="P:translation"/>
    <property type="evidence" value="ECO:0007669"/>
    <property type="project" value="UniProtKB-UniRule"/>
</dbReference>
<dbReference type="Pfam" id="PF00861">
    <property type="entry name" value="Ribosomal_L18p"/>
    <property type="match status" value="1"/>
</dbReference>
<proteinExistence type="inferred from homology"/>
<dbReference type="SUPFAM" id="SSF53137">
    <property type="entry name" value="Translational machinery components"/>
    <property type="match status" value="1"/>
</dbReference>
<dbReference type="KEGG" id="nli:G3M70_07670"/>
<dbReference type="InterPro" id="IPR057268">
    <property type="entry name" value="Ribosomal_L18"/>
</dbReference>
<evidence type="ECO:0000256" key="2">
    <source>
        <dbReference type="ARBA" id="ARBA00022730"/>
    </source>
</evidence>
<dbReference type="HAMAP" id="MF_01337_B">
    <property type="entry name" value="Ribosomal_uL18_B"/>
    <property type="match status" value="1"/>
</dbReference>
<keyword evidence="2 7" id="KW-0699">rRNA-binding</keyword>
<keyword evidence="3 7" id="KW-0694">RNA-binding</keyword>
<evidence type="ECO:0000313" key="9">
    <source>
        <dbReference type="Proteomes" id="UP000594688"/>
    </source>
</evidence>
<keyword evidence="5 7" id="KW-0687">Ribonucleoprotein</keyword>
<dbReference type="GO" id="GO:0022625">
    <property type="term" value="C:cytosolic large ribosomal subunit"/>
    <property type="evidence" value="ECO:0007669"/>
    <property type="project" value="TreeGrafter"/>
</dbReference>
<dbReference type="FunFam" id="3.30.420.100:FF:000001">
    <property type="entry name" value="50S ribosomal protein L18"/>
    <property type="match status" value="1"/>
</dbReference>
<dbReference type="InterPro" id="IPR004389">
    <property type="entry name" value="Ribosomal_uL18_bac-type"/>
</dbReference>
<comment type="subunit">
    <text evidence="7">Part of the 50S ribosomal subunit; part of the 5S rRNA/L5/L18/L25 subcomplex. Contacts the 5S and 23S rRNAs.</text>
</comment>
<gene>
    <name evidence="7" type="primary">rplR</name>
    <name evidence="8" type="ORF">G3M70_07670</name>
</gene>
<dbReference type="Gene3D" id="3.30.420.100">
    <property type="match status" value="1"/>
</dbReference>
<evidence type="ECO:0000256" key="7">
    <source>
        <dbReference type="HAMAP-Rule" id="MF_01337"/>
    </source>
</evidence>
<dbReference type="Proteomes" id="UP000594688">
    <property type="component" value="Chromosome"/>
</dbReference>
<dbReference type="GO" id="GO:0003735">
    <property type="term" value="F:structural constituent of ribosome"/>
    <property type="evidence" value="ECO:0007669"/>
    <property type="project" value="InterPro"/>
</dbReference>
<evidence type="ECO:0000256" key="1">
    <source>
        <dbReference type="ARBA" id="ARBA00007116"/>
    </source>
</evidence>
<evidence type="ECO:0000313" key="8">
    <source>
        <dbReference type="EMBL" id="QPJ61765.1"/>
    </source>
</evidence>
<dbReference type="PANTHER" id="PTHR12899">
    <property type="entry name" value="39S RIBOSOMAL PROTEIN L18, MITOCHONDRIAL"/>
    <property type="match status" value="1"/>
</dbReference>
<evidence type="ECO:0000256" key="5">
    <source>
        <dbReference type="ARBA" id="ARBA00023274"/>
    </source>
</evidence>
<comment type="function">
    <text evidence="7">This is one of the proteins that bind and probably mediate the attachment of the 5S RNA into the large ribosomal subunit, where it forms part of the central protuberance.</text>
</comment>
<keyword evidence="4 7" id="KW-0689">Ribosomal protein</keyword>